<dbReference type="EMBL" id="JAHYIQ010000002">
    <property type="protein sequence ID" value="KAK1134530.1"/>
    <property type="molecule type" value="Genomic_DNA"/>
</dbReference>
<reference evidence="1" key="1">
    <citation type="submission" date="2021-10" db="EMBL/GenBank/DDBJ databases">
        <title>Melipona bicolor Genome sequencing and assembly.</title>
        <authorList>
            <person name="Araujo N.S."/>
            <person name="Arias M.C."/>
        </authorList>
    </citation>
    <scope>NUCLEOTIDE SEQUENCE</scope>
    <source>
        <strain evidence="1">USP_2M_L1-L4_2017</strain>
        <tissue evidence="1">Whole body</tissue>
    </source>
</reference>
<evidence type="ECO:0000313" key="1">
    <source>
        <dbReference type="EMBL" id="KAK1134530.1"/>
    </source>
</evidence>
<keyword evidence="2" id="KW-1185">Reference proteome</keyword>
<protein>
    <submittedName>
        <fullName evidence="1">Uncharacterized protein</fullName>
    </submittedName>
</protein>
<dbReference type="AlphaFoldDB" id="A0AA40GBE8"/>
<accession>A0AA40GBE8</accession>
<evidence type="ECO:0000313" key="2">
    <source>
        <dbReference type="Proteomes" id="UP001177670"/>
    </source>
</evidence>
<sequence>MIRETAYRSNQRNKMRKGARLAGKVYVTFEHPSLRKVGSSTTLPSEHVFAGTRRCDRIESSLERGPSLDGDLHIRIYVAKESL</sequence>
<comment type="caution">
    <text evidence="1">The sequence shown here is derived from an EMBL/GenBank/DDBJ whole genome shotgun (WGS) entry which is preliminary data.</text>
</comment>
<gene>
    <name evidence="1" type="ORF">K0M31_007312</name>
</gene>
<proteinExistence type="predicted"/>
<organism evidence="1 2">
    <name type="scientific">Melipona bicolor</name>
    <dbReference type="NCBI Taxonomy" id="60889"/>
    <lineage>
        <taxon>Eukaryota</taxon>
        <taxon>Metazoa</taxon>
        <taxon>Ecdysozoa</taxon>
        <taxon>Arthropoda</taxon>
        <taxon>Hexapoda</taxon>
        <taxon>Insecta</taxon>
        <taxon>Pterygota</taxon>
        <taxon>Neoptera</taxon>
        <taxon>Endopterygota</taxon>
        <taxon>Hymenoptera</taxon>
        <taxon>Apocrita</taxon>
        <taxon>Aculeata</taxon>
        <taxon>Apoidea</taxon>
        <taxon>Anthophila</taxon>
        <taxon>Apidae</taxon>
        <taxon>Melipona</taxon>
    </lineage>
</organism>
<name>A0AA40GBE8_9HYME</name>
<dbReference type="Proteomes" id="UP001177670">
    <property type="component" value="Unassembled WGS sequence"/>
</dbReference>